<reference evidence="1" key="1">
    <citation type="submission" date="2020-04" db="EMBL/GenBank/DDBJ databases">
        <authorList>
            <person name="Alioto T."/>
            <person name="Alioto T."/>
            <person name="Gomez Garrido J."/>
        </authorList>
    </citation>
    <scope>NUCLEOTIDE SEQUENCE</scope>
    <source>
        <strain evidence="1">A484AB</strain>
    </source>
</reference>
<feature type="non-terminal residue" evidence="1">
    <location>
        <position position="253"/>
    </location>
</feature>
<proteinExistence type="predicted"/>
<dbReference type="PANTHER" id="PTHR47331">
    <property type="entry name" value="PHD-TYPE DOMAIN-CONTAINING PROTEIN"/>
    <property type="match status" value="1"/>
</dbReference>
<evidence type="ECO:0000313" key="1">
    <source>
        <dbReference type="EMBL" id="CAB4035743.1"/>
    </source>
</evidence>
<dbReference type="EMBL" id="CACRXK020021330">
    <property type="protein sequence ID" value="CAB4035743.1"/>
    <property type="molecule type" value="Genomic_DNA"/>
</dbReference>
<gene>
    <name evidence="1" type="ORF">PACLA_8A081198</name>
</gene>
<protein>
    <submittedName>
        <fullName evidence="1">PREDICTED: uncharacterized protein LOC107344291</fullName>
    </submittedName>
</protein>
<dbReference type="Proteomes" id="UP001152795">
    <property type="component" value="Unassembled WGS sequence"/>
</dbReference>
<comment type="caution">
    <text evidence="1">The sequence shown here is derived from an EMBL/GenBank/DDBJ whole genome shotgun (WGS) entry which is preliminary data.</text>
</comment>
<name>A0A6S7LAA0_PARCT</name>
<sequence length="253" mass="28426">MKSISHLCVLDRAPNMQAVVSKLPFHLQAKWRDLVAKIRRDNAKIANFENLASFVQSAADAPNDPVFGKEALNKSKESSKKFDKRDSIQLKNKNSSFATNPTLIHGAGSAKPIIVCPLCNSSHDLDDCQLFLKKTVEQRKEYLKQNKMCFACYEKNHISRSCLRKRKCKKCNKPHPSALHVDDFKLENQVRKSEEEGSTGTVTTYAFYDNGSGGSFLTENLCEQLGVQGQRTKLQLGTMLDRNLVDSTIVEDL</sequence>
<accession>A0A6S7LAA0</accession>
<dbReference type="PANTHER" id="PTHR47331:SF1">
    <property type="entry name" value="GAG-LIKE PROTEIN"/>
    <property type="match status" value="1"/>
</dbReference>
<evidence type="ECO:0000313" key="2">
    <source>
        <dbReference type="Proteomes" id="UP001152795"/>
    </source>
</evidence>
<organism evidence="1 2">
    <name type="scientific">Paramuricea clavata</name>
    <name type="common">Red gorgonian</name>
    <name type="synonym">Violescent sea-whip</name>
    <dbReference type="NCBI Taxonomy" id="317549"/>
    <lineage>
        <taxon>Eukaryota</taxon>
        <taxon>Metazoa</taxon>
        <taxon>Cnidaria</taxon>
        <taxon>Anthozoa</taxon>
        <taxon>Octocorallia</taxon>
        <taxon>Malacalcyonacea</taxon>
        <taxon>Plexauridae</taxon>
        <taxon>Paramuricea</taxon>
    </lineage>
</organism>
<dbReference type="AlphaFoldDB" id="A0A6S7LAA0"/>
<keyword evidence="2" id="KW-1185">Reference proteome</keyword>